<feature type="transmembrane region" description="Helical" evidence="1">
    <location>
        <begin position="35"/>
        <end position="54"/>
    </location>
</feature>
<keyword evidence="2" id="KW-0131">Cell cycle</keyword>
<name>A0A9X1CJ79_9BACI</name>
<evidence type="ECO:0000313" key="3">
    <source>
        <dbReference type="Proteomes" id="UP001138793"/>
    </source>
</evidence>
<organism evidence="2 3">
    <name type="scientific">Oceanobacillus polygoni</name>
    <dbReference type="NCBI Taxonomy" id="1235259"/>
    <lineage>
        <taxon>Bacteria</taxon>
        <taxon>Bacillati</taxon>
        <taxon>Bacillota</taxon>
        <taxon>Bacilli</taxon>
        <taxon>Bacillales</taxon>
        <taxon>Bacillaceae</taxon>
        <taxon>Oceanobacillus</taxon>
    </lineage>
</organism>
<keyword evidence="2" id="KW-0132">Cell division</keyword>
<dbReference type="AlphaFoldDB" id="A0A9X1CJ79"/>
<keyword evidence="1" id="KW-0812">Transmembrane</keyword>
<dbReference type="EMBL" id="JAGGMB010000009">
    <property type="protein sequence ID" value="MBP2078672.1"/>
    <property type="molecule type" value="Genomic_DNA"/>
</dbReference>
<sequence length="69" mass="8337">MKGWKHKNKLHRQKNKPRRDFLVGYLKRGGKITEWFMFAVTVIYALLTFFIWIANKKSVECHKQIMRIG</sequence>
<comment type="caution">
    <text evidence="2">The sequence shown here is derived from an EMBL/GenBank/DDBJ whole genome shotgun (WGS) entry which is preliminary data.</text>
</comment>
<evidence type="ECO:0000256" key="1">
    <source>
        <dbReference type="SAM" id="Phobius"/>
    </source>
</evidence>
<keyword evidence="3" id="KW-1185">Reference proteome</keyword>
<gene>
    <name evidence="2" type="ORF">J2Z64_002936</name>
</gene>
<protein>
    <submittedName>
        <fullName evidence="2">Cell division protein FtsL</fullName>
    </submittedName>
</protein>
<accession>A0A9X1CJ79</accession>
<keyword evidence="1" id="KW-0472">Membrane</keyword>
<proteinExistence type="predicted"/>
<evidence type="ECO:0000313" key="2">
    <source>
        <dbReference type="EMBL" id="MBP2078672.1"/>
    </source>
</evidence>
<keyword evidence="1" id="KW-1133">Transmembrane helix</keyword>
<dbReference type="Proteomes" id="UP001138793">
    <property type="component" value="Unassembled WGS sequence"/>
</dbReference>
<reference evidence="2" key="1">
    <citation type="submission" date="2021-03" db="EMBL/GenBank/DDBJ databases">
        <title>Genomic Encyclopedia of Type Strains, Phase IV (KMG-IV): sequencing the most valuable type-strain genomes for metagenomic binning, comparative biology and taxonomic classification.</title>
        <authorList>
            <person name="Goeker M."/>
        </authorList>
    </citation>
    <scope>NUCLEOTIDE SEQUENCE</scope>
    <source>
        <strain evidence="2">DSM 107338</strain>
    </source>
</reference>
<dbReference type="GO" id="GO:0051301">
    <property type="term" value="P:cell division"/>
    <property type="evidence" value="ECO:0007669"/>
    <property type="project" value="UniProtKB-KW"/>
</dbReference>